<gene>
    <name evidence="1" type="ORF">S01H4_60232</name>
</gene>
<protein>
    <submittedName>
        <fullName evidence="1">Uncharacterized protein</fullName>
    </submittedName>
</protein>
<dbReference type="AlphaFoldDB" id="X1D217"/>
<proteinExistence type="predicted"/>
<dbReference type="EMBL" id="BART01035472">
    <property type="protein sequence ID" value="GAH14836.1"/>
    <property type="molecule type" value="Genomic_DNA"/>
</dbReference>
<sequence>MASIAPFIASMGTTGYIQVRTLGDINAVTKQPAVTFTVFDPDDFDCDDFDCATETKMLIDH</sequence>
<organism evidence="1">
    <name type="scientific">marine sediment metagenome</name>
    <dbReference type="NCBI Taxonomy" id="412755"/>
    <lineage>
        <taxon>unclassified sequences</taxon>
        <taxon>metagenomes</taxon>
        <taxon>ecological metagenomes</taxon>
    </lineage>
</organism>
<evidence type="ECO:0000313" key="1">
    <source>
        <dbReference type="EMBL" id="GAH14836.1"/>
    </source>
</evidence>
<accession>X1D217</accession>
<reference evidence="1" key="1">
    <citation type="journal article" date="2014" name="Front. Microbiol.">
        <title>High frequency of phylogenetically diverse reductive dehalogenase-homologous genes in deep subseafloor sedimentary metagenomes.</title>
        <authorList>
            <person name="Kawai M."/>
            <person name="Futagami T."/>
            <person name="Toyoda A."/>
            <person name="Takaki Y."/>
            <person name="Nishi S."/>
            <person name="Hori S."/>
            <person name="Arai W."/>
            <person name="Tsubouchi T."/>
            <person name="Morono Y."/>
            <person name="Uchiyama I."/>
            <person name="Ito T."/>
            <person name="Fujiyama A."/>
            <person name="Inagaki F."/>
            <person name="Takami H."/>
        </authorList>
    </citation>
    <scope>NUCLEOTIDE SEQUENCE</scope>
    <source>
        <strain evidence="1">Expedition CK06-06</strain>
    </source>
</reference>
<comment type="caution">
    <text evidence="1">The sequence shown here is derived from an EMBL/GenBank/DDBJ whole genome shotgun (WGS) entry which is preliminary data.</text>
</comment>
<feature type="non-terminal residue" evidence="1">
    <location>
        <position position="61"/>
    </location>
</feature>
<name>X1D217_9ZZZZ</name>